<organism evidence="2 3">
    <name type="scientific">Myriangium duriaei CBS 260.36</name>
    <dbReference type="NCBI Taxonomy" id="1168546"/>
    <lineage>
        <taxon>Eukaryota</taxon>
        <taxon>Fungi</taxon>
        <taxon>Dikarya</taxon>
        <taxon>Ascomycota</taxon>
        <taxon>Pezizomycotina</taxon>
        <taxon>Dothideomycetes</taxon>
        <taxon>Dothideomycetidae</taxon>
        <taxon>Myriangiales</taxon>
        <taxon>Myriangiaceae</taxon>
        <taxon>Myriangium</taxon>
    </lineage>
</organism>
<dbReference type="AlphaFoldDB" id="A0A9P4MP09"/>
<evidence type="ECO:0000313" key="3">
    <source>
        <dbReference type="Proteomes" id="UP000799439"/>
    </source>
</evidence>
<accession>A0A9P4MP09</accession>
<evidence type="ECO:0000256" key="1">
    <source>
        <dbReference type="SAM" id="MobiDB-lite"/>
    </source>
</evidence>
<dbReference type="EMBL" id="ML996081">
    <property type="protein sequence ID" value="KAF2156749.1"/>
    <property type="molecule type" value="Genomic_DNA"/>
</dbReference>
<protein>
    <submittedName>
        <fullName evidence="2">Uncharacterized protein</fullName>
    </submittedName>
</protein>
<comment type="caution">
    <text evidence="2">The sequence shown here is derived from an EMBL/GenBank/DDBJ whole genome shotgun (WGS) entry which is preliminary data.</text>
</comment>
<gene>
    <name evidence="2" type="ORF">K461DRAFT_289129</name>
</gene>
<name>A0A9P4MP09_9PEZI</name>
<keyword evidence="3" id="KW-1185">Reference proteome</keyword>
<feature type="compositionally biased region" description="Low complexity" evidence="1">
    <location>
        <begin position="22"/>
        <end position="32"/>
    </location>
</feature>
<reference evidence="2" key="1">
    <citation type="journal article" date="2020" name="Stud. Mycol.">
        <title>101 Dothideomycetes genomes: a test case for predicting lifestyles and emergence of pathogens.</title>
        <authorList>
            <person name="Haridas S."/>
            <person name="Albert R."/>
            <person name="Binder M."/>
            <person name="Bloem J."/>
            <person name="Labutti K."/>
            <person name="Salamov A."/>
            <person name="Andreopoulos B."/>
            <person name="Baker S."/>
            <person name="Barry K."/>
            <person name="Bills G."/>
            <person name="Bluhm B."/>
            <person name="Cannon C."/>
            <person name="Castanera R."/>
            <person name="Culley D."/>
            <person name="Daum C."/>
            <person name="Ezra D."/>
            <person name="Gonzalez J."/>
            <person name="Henrissat B."/>
            <person name="Kuo A."/>
            <person name="Liang C."/>
            <person name="Lipzen A."/>
            <person name="Lutzoni F."/>
            <person name="Magnuson J."/>
            <person name="Mondo S."/>
            <person name="Nolan M."/>
            <person name="Ohm R."/>
            <person name="Pangilinan J."/>
            <person name="Park H.-J."/>
            <person name="Ramirez L."/>
            <person name="Alfaro M."/>
            <person name="Sun H."/>
            <person name="Tritt A."/>
            <person name="Yoshinaga Y."/>
            <person name="Zwiers L.-H."/>
            <person name="Turgeon B."/>
            <person name="Goodwin S."/>
            <person name="Spatafora J."/>
            <person name="Crous P."/>
            <person name="Grigoriev I."/>
        </authorList>
    </citation>
    <scope>NUCLEOTIDE SEQUENCE</scope>
    <source>
        <strain evidence="2">CBS 260.36</strain>
    </source>
</reference>
<feature type="region of interest" description="Disordered" evidence="1">
    <location>
        <begin position="1"/>
        <end position="32"/>
    </location>
</feature>
<sequence>MAPPFTRAPRTSSGQRLRAPVVRPQTTNRPQRTRVVIVSRSLLINGPRYCDDEEDASSHDSEQQLLYLTSNALYECIRRDAAMRRNHIEHLAKRQPKDKEQPSDAQKIHYERESTTLGMPPRVQQLKFAKEPGYTPMETGYTKIANFPQWHEGSGLELGEGGYFLVVPIPNEDEEYEINTMAHEMKLVYEADETKE</sequence>
<evidence type="ECO:0000313" key="2">
    <source>
        <dbReference type="EMBL" id="KAF2156749.1"/>
    </source>
</evidence>
<dbReference type="Proteomes" id="UP000799439">
    <property type="component" value="Unassembled WGS sequence"/>
</dbReference>
<proteinExistence type="predicted"/>